<reference evidence="2" key="1">
    <citation type="submission" date="2021-05" db="EMBL/GenBank/DDBJ databases">
        <title>Diversity, taxonomy and evolution of archaeal viruses of the class Caudoviricetes.</title>
        <authorList>
            <person name="Liu Y."/>
            <person name="Demina T.A."/>
            <person name="Roux S."/>
            <person name="Aiewsakun P."/>
            <person name="Kazlauskas D."/>
            <person name="Simmonds P."/>
            <person name="Prangishvili D."/>
            <person name="Oksanen H.M."/>
            <person name="Krupovic M."/>
        </authorList>
    </citation>
    <scope>NUCLEOTIDE SEQUENCE</scope>
    <source>
        <strain evidence="2">HRTV-25/14</strain>
    </source>
</reference>
<name>A0AAE8XZU3_9CAUD</name>
<keyword evidence="3" id="KW-1185">Reference proteome</keyword>
<evidence type="ECO:0000256" key="1">
    <source>
        <dbReference type="SAM" id="MobiDB-lite"/>
    </source>
</evidence>
<gene>
    <name evidence="2" type="ORF">HRTV-25_gp58</name>
</gene>
<sequence>MTEVPPPENDDFFEDDEPTENPERDQLVQTAIQQAQQYHTVMDAAKEWGRDTAAELLVEAAIEDDDETAEEIEQTAALVRTVVRRIEKGDNNLSRQP</sequence>
<evidence type="ECO:0000313" key="3">
    <source>
        <dbReference type="Proteomes" id="UP000827232"/>
    </source>
</evidence>
<feature type="compositionally biased region" description="Acidic residues" evidence="1">
    <location>
        <begin position="8"/>
        <end position="20"/>
    </location>
</feature>
<dbReference type="EMBL" id="MZ334521">
    <property type="protein sequence ID" value="UBF22639.1"/>
    <property type="molecule type" value="Genomic_DNA"/>
</dbReference>
<dbReference type="Proteomes" id="UP000827232">
    <property type="component" value="Segment"/>
</dbReference>
<proteinExistence type="predicted"/>
<protein>
    <submittedName>
        <fullName evidence="2">Uncharacterized protein</fullName>
    </submittedName>
</protein>
<feature type="region of interest" description="Disordered" evidence="1">
    <location>
        <begin position="1"/>
        <end position="23"/>
    </location>
</feature>
<evidence type="ECO:0000313" key="2">
    <source>
        <dbReference type="EMBL" id="UBF22639.1"/>
    </source>
</evidence>
<accession>A0AAE8XZU3</accession>
<organism evidence="2 3">
    <name type="scientific">Halorubrum tailed virus 25</name>
    <dbReference type="NCBI Taxonomy" id="2878006"/>
    <lineage>
        <taxon>Viruses</taxon>
        <taxon>Duplodnaviria</taxon>
        <taxon>Heunggongvirae</taxon>
        <taxon>Uroviricota</taxon>
        <taxon>Caudoviricetes</taxon>
        <taxon>Thumleimavirales</taxon>
        <taxon>Hafunaviridae</taxon>
        <taxon>Laminvirus</taxon>
        <taxon>Laminvirus thailandense</taxon>
        <taxon>Laminvirus HRTV25</taxon>
    </lineage>
</organism>